<dbReference type="InterPro" id="IPR034660">
    <property type="entry name" value="DinB/YfiT-like"/>
</dbReference>
<accession>A0A538U9R6</accession>
<proteinExistence type="predicted"/>
<name>A0A538U9R6_UNCEI</name>
<protein>
    <submittedName>
        <fullName evidence="2">DinB family protein</fullName>
    </submittedName>
</protein>
<evidence type="ECO:0000313" key="2">
    <source>
        <dbReference type="EMBL" id="TMQ72626.1"/>
    </source>
</evidence>
<feature type="domain" description="DinB-like" evidence="1">
    <location>
        <begin position="33"/>
        <end position="169"/>
    </location>
</feature>
<evidence type="ECO:0000313" key="3">
    <source>
        <dbReference type="Proteomes" id="UP000319836"/>
    </source>
</evidence>
<dbReference type="SUPFAM" id="SSF109854">
    <property type="entry name" value="DinB/YfiT-like putative metalloenzymes"/>
    <property type="match status" value="1"/>
</dbReference>
<dbReference type="InterPro" id="IPR024775">
    <property type="entry name" value="DinB-like"/>
</dbReference>
<dbReference type="Proteomes" id="UP000319836">
    <property type="component" value="Unassembled WGS sequence"/>
</dbReference>
<dbReference type="Gene3D" id="1.20.120.450">
    <property type="entry name" value="dinb family like domain"/>
    <property type="match status" value="1"/>
</dbReference>
<comment type="caution">
    <text evidence="2">The sequence shown here is derived from an EMBL/GenBank/DDBJ whole genome shotgun (WGS) entry which is preliminary data.</text>
</comment>
<reference evidence="2 3" key="1">
    <citation type="journal article" date="2019" name="Nat. Microbiol.">
        <title>Mediterranean grassland soil C-N compound turnover is dependent on rainfall and depth, and is mediated by genomically divergent microorganisms.</title>
        <authorList>
            <person name="Diamond S."/>
            <person name="Andeer P.F."/>
            <person name="Li Z."/>
            <person name="Crits-Christoph A."/>
            <person name="Burstein D."/>
            <person name="Anantharaman K."/>
            <person name="Lane K.R."/>
            <person name="Thomas B.C."/>
            <person name="Pan C."/>
            <person name="Northen T.R."/>
            <person name="Banfield J.F."/>
        </authorList>
    </citation>
    <scope>NUCLEOTIDE SEQUENCE [LARGE SCALE GENOMIC DNA]</scope>
    <source>
        <strain evidence="2">WS_10</strain>
    </source>
</reference>
<dbReference type="AlphaFoldDB" id="A0A538U9R6"/>
<gene>
    <name evidence="2" type="ORF">E6K80_02275</name>
</gene>
<dbReference type="Pfam" id="PF12867">
    <property type="entry name" value="DinB_2"/>
    <property type="match status" value="1"/>
</dbReference>
<evidence type="ECO:0000259" key="1">
    <source>
        <dbReference type="Pfam" id="PF12867"/>
    </source>
</evidence>
<sequence length="183" mass="20187">MNLRAATRPAPDEYLAYYGKYIALVPEDEALPALERQAESMSSFLRGLTEEQGAFRYAPGKWSVKQIMGHVADGERVFSYRALRFARADATPLPGFDENHYAAAAASDRLPLPSLVHQLEAVRTSTLALFRALEEEAWTRRGEANGSPVTVRALAFIIAGHATHHMSVIRERYLNAGVSTARG</sequence>
<organism evidence="2 3">
    <name type="scientific">Eiseniibacteriota bacterium</name>
    <dbReference type="NCBI Taxonomy" id="2212470"/>
    <lineage>
        <taxon>Bacteria</taxon>
        <taxon>Candidatus Eiseniibacteriota</taxon>
    </lineage>
</organism>
<dbReference type="EMBL" id="VBPA01000049">
    <property type="protein sequence ID" value="TMQ72626.1"/>
    <property type="molecule type" value="Genomic_DNA"/>
</dbReference>